<gene>
    <name evidence="2" type="ORF">BJY16_002481</name>
</gene>
<dbReference type="SUPFAM" id="SSF52980">
    <property type="entry name" value="Restriction endonuclease-like"/>
    <property type="match status" value="1"/>
</dbReference>
<keyword evidence="2" id="KW-0255">Endonuclease</keyword>
<reference evidence="2 3" key="1">
    <citation type="submission" date="2020-08" db="EMBL/GenBank/DDBJ databases">
        <title>Sequencing the genomes of 1000 actinobacteria strains.</title>
        <authorList>
            <person name="Klenk H.-P."/>
        </authorList>
    </citation>
    <scope>NUCLEOTIDE SEQUENCE [LARGE SCALE GENOMIC DNA]</scope>
    <source>
        <strain evidence="2 3">DSM 45809</strain>
    </source>
</reference>
<proteinExistence type="predicted"/>
<dbReference type="Gene3D" id="3.90.1570.10">
    <property type="entry name" value="tt1808, chain A"/>
    <property type="match status" value="1"/>
</dbReference>
<evidence type="ECO:0000313" key="2">
    <source>
        <dbReference type="EMBL" id="MBB4739022.1"/>
    </source>
</evidence>
<keyword evidence="2" id="KW-0540">Nuclease</keyword>
<dbReference type="AlphaFoldDB" id="A0A7W7M6N5"/>
<dbReference type="InterPro" id="IPR011335">
    <property type="entry name" value="Restrct_endonuc-II-like"/>
</dbReference>
<dbReference type="RefSeq" id="WP_185039616.1">
    <property type="nucleotide sequence ID" value="NZ_BAABFG010000005.1"/>
</dbReference>
<dbReference type="PANTHER" id="PTHR35400">
    <property type="entry name" value="SLR1083 PROTEIN"/>
    <property type="match status" value="1"/>
</dbReference>
<dbReference type="Pfam" id="PF05685">
    <property type="entry name" value="Uma2"/>
    <property type="match status" value="1"/>
</dbReference>
<keyword evidence="2" id="KW-0378">Hydrolase</keyword>
<dbReference type="CDD" id="cd06260">
    <property type="entry name" value="DUF820-like"/>
    <property type="match status" value="1"/>
</dbReference>
<protein>
    <submittedName>
        <fullName evidence="2">Uma2 family endonuclease</fullName>
    </submittedName>
</protein>
<sequence>MSAEAFAKSLPPVITLENLTALIEGDEFGHRFELSTEGAVTITPPPDAEHAGIASDLFAWLLAAGWPPRQILQAVGIRISLPEGDGGRIPDLTLWTEPPQGVWPETTRLVLAIEIVSPSSRTTDREHKVKEYARAGIPHYWVVDRDPANTVTLYRSNGSDDYETAAKLPLAWLLQSSPGDHLPSAN</sequence>
<comment type="caution">
    <text evidence="2">The sequence shown here is derived from an EMBL/GenBank/DDBJ whole genome shotgun (WGS) entry which is preliminary data.</text>
</comment>
<dbReference type="InterPro" id="IPR012296">
    <property type="entry name" value="Nuclease_put_TT1808"/>
</dbReference>
<organism evidence="2 3">
    <name type="scientific">Actinoplanes octamycinicus</name>
    <dbReference type="NCBI Taxonomy" id="135948"/>
    <lineage>
        <taxon>Bacteria</taxon>
        <taxon>Bacillati</taxon>
        <taxon>Actinomycetota</taxon>
        <taxon>Actinomycetes</taxon>
        <taxon>Micromonosporales</taxon>
        <taxon>Micromonosporaceae</taxon>
        <taxon>Actinoplanes</taxon>
    </lineage>
</organism>
<evidence type="ECO:0000259" key="1">
    <source>
        <dbReference type="Pfam" id="PF05685"/>
    </source>
</evidence>
<dbReference type="PANTHER" id="PTHR35400:SF3">
    <property type="entry name" value="SLL1072 PROTEIN"/>
    <property type="match status" value="1"/>
</dbReference>
<dbReference type="EMBL" id="JACHNB010000001">
    <property type="protein sequence ID" value="MBB4739022.1"/>
    <property type="molecule type" value="Genomic_DNA"/>
</dbReference>
<dbReference type="GO" id="GO:0004519">
    <property type="term" value="F:endonuclease activity"/>
    <property type="evidence" value="ECO:0007669"/>
    <property type="project" value="UniProtKB-KW"/>
</dbReference>
<evidence type="ECO:0000313" key="3">
    <source>
        <dbReference type="Proteomes" id="UP000546162"/>
    </source>
</evidence>
<name>A0A7W7M6N5_9ACTN</name>
<dbReference type="Proteomes" id="UP000546162">
    <property type="component" value="Unassembled WGS sequence"/>
</dbReference>
<dbReference type="InterPro" id="IPR008538">
    <property type="entry name" value="Uma2"/>
</dbReference>
<keyword evidence="3" id="KW-1185">Reference proteome</keyword>
<accession>A0A7W7M6N5</accession>
<feature type="domain" description="Putative restriction endonuclease" evidence="1">
    <location>
        <begin position="23"/>
        <end position="177"/>
    </location>
</feature>